<dbReference type="SUPFAM" id="SSF53254">
    <property type="entry name" value="Phosphoglycerate mutase-like"/>
    <property type="match status" value="1"/>
</dbReference>
<keyword evidence="4" id="KW-0378">Hydrolase</keyword>
<sequence length="193" mass="22333">MQYLYLIRHGVTDLNEKGVYYGRIDCDLNSKGIRQSYLLKNKMSKICFDEVVSSPMKRCIQTAEIITANKITLESKLVEIDFGLWEGLDFETIKVQYPMEWEKWCNDFKDTAPPGGESFAKMFKRVKEYVTGDLLQKNTNKIVVVAHKGCLQAIASILLCQNETLFWNFTFDHGKYSLFEINQGHCTIKKMNC</sequence>
<evidence type="ECO:0000256" key="2">
    <source>
        <dbReference type="PIRSR" id="PIRSR613078-1"/>
    </source>
</evidence>
<dbReference type="Gene3D" id="3.40.50.1240">
    <property type="entry name" value="Phosphoglycerate mutase-like"/>
    <property type="match status" value="1"/>
</dbReference>
<reference evidence="4" key="2">
    <citation type="submission" date="2024-06" db="EMBL/GenBank/DDBJ databases">
        <authorList>
            <person name="Petrova K.O."/>
            <person name="Toshchakov S.V."/>
            <person name="Boltjanskaja Y.V."/>
            <person name="Kevbrin V."/>
        </authorList>
    </citation>
    <scope>NUCLEOTIDE SEQUENCE</scope>
    <source>
        <strain evidence="4">Z-910T</strain>
    </source>
</reference>
<dbReference type="PANTHER" id="PTHR48100:SF1">
    <property type="entry name" value="HISTIDINE PHOSPHATASE FAMILY PROTEIN-RELATED"/>
    <property type="match status" value="1"/>
</dbReference>
<dbReference type="InterPro" id="IPR029033">
    <property type="entry name" value="His_PPase_superfam"/>
</dbReference>
<evidence type="ECO:0000313" key="4">
    <source>
        <dbReference type="EMBL" id="XBX74065.1"/>
    </source>
</evidence>
<dbReference type="GO" id="GO:0005737">
    <property type="term" value="C:cytoplasm"/>
    <property type="evidence" value="ECO:0007669"/>
    <property type="project" value="TreeGrafter"/>
</dbReference>
<feature type="active site" description="Tele-phosphohistidine intermediate" evidence="2">
    <location>
        <position position="9"/>
    </location>
</feature>
<dbReference type="PANTHER" id="PTHR48100">
    <property type="entry name" value="BROAD-SPECIFICITY PHOSPHATASE YOR283W-RELATED"/>
    <property type="match status" value="1"/>
</dbReference>
<dbReference type="InterPro" id="IPR013078">
    <property type="entry name" value="His_Pase_superF_clade-1"/>
</dbReference>
<proteinExistence type="predicted"/>
<dbReference type="InterPro" id="IPR017578">
    <property type="entry name" value="Ribazole_CobC"/>
</dbReference>
<gene>
    <name evidence="4" type="primary">cobC</name>
    <name evidence="4" type="ORF">PRVXT_002085</name>
</gene>
<dbReference type="RefSeq" id="WP_350342823.1">
    <property type="nucleotide sequence ID" value="NZ_CP158367.1"/>
</dbReference>
<feature type="binding site" evidence="3">
    <location>
        <begin position="8"/>
        <end position="15"/>
    </location>
    <ligand>
        <name>substrate</name>
    </ligand>
</feature>
<dbReference type="GO" id="GO:0009236">
    <property type="term" value="P:cobalamin biosynthetic process"/>
    <property type="evidence" value="ECO:0007669"/>
    <property type="project" value="UniProtKB-UniRule"/>
</dbReference>
<dbReference type="GO" id="GO:0043755">
    <property type="term" value="F:alpha-ribazole phosphatase activity"/>
    <property type="evidence" value="ECO:0007669"/>
    <property type="project" value="UniProtKB-UniRule"/>
</dbReference>
<feature type="binding site" evidence="3">
    <location>
        <position position="58"/>
    </location>
    <ligand>
        <name>substrate</name>
    </ligand>
</feature>
<reference evidence="4" key="1">
    <citation type="journal article" date="2013" name="Extremophiles">
        <title>Proteinivorax tanatarense gen. nov., sp. nov., an anaerobic, haloalkaliphilic, proteolytic bacterium isolated from a decaying algal bloom, and proposal of Proteinivoraceae fam. nov.</title>
        <authorList>
            <person name="Kevbrin V."/>
            <person name="Boltyanskaya Y."/>
            <person name="Zhilina T."/>
            <person name="Kolganova T."/>
            <person name="Lavrentjeva E."/>
            <person name="Kuznetsov B."/>
        </authorList>
    </citation>
    <scope>NUCLEOTIDE SEQUENCE</scope>
    <source>
        <strain evidence="4">Z-910T</strain>
    </source>
</reference>
<evidence type="ECO:0000256" key="1">
    <source>
        <dbReference type="NCBIfam" id="TIGR03162"/>
    </source>
</evidence>
<feature type="active site" description="Proton donor/acceptor" evidence="2">
    <location>
        <position position="79"/>
    </location>
</feature>
<organism evidence="4">
    <name type="scientific">Proteinivorax tanatarense</name>
    <dbReference type="NCBI Taxonomy" id="1260629"/>
    <lineage>
        <taxon>Bacteria</taxon>
        <taxon>Bacillati</taxon>
        <taxon>Bacillota</taxon>
        <taxon>Clostridia</taxon>
        <taxon>Eubacteriales</taxon>
        <taxon>Proteinivoracaceae</taxon>
        <taxon>Proteinivorax</taxon>
    </lineage>
</organism>
<dbReference type="EMBL" id="CP158367">
    <property type="protein sequence ID" value="XBX74065.1"/>
    <property type="molecule type" value="Genomic_DNA"/>
</dbReference>
<dbReference type="SMART" id="SM00855">
    <property type="entry name" value="PGAM"/>
    <property type="match status" value="1"/>
</dbReference>
<dbReference type="EC" id="3.1.3.73" evidence="1"/>
<evidence type="ECO:0000256" key="3">
    <source>
        <dbReference type="PIRSR" id="PIRSR613078-2"/>
    </source>
</evidence>
<name>A0AAU7VIX9_9FIRM</name>
<dbReference type="NCBIfam" id="TIGR03162">
    <property type="entry name" value="ribazole_cobC"/>
    <property type="match status" value="1"/>
</dbReference>
<accession>A0AAU7VIX9</accession>
<dbReference type="AlphaFoldDB" id="A0AAU7VIX9"/>
<dbReference type="InterPro" id="IPR050275">
    <property type="entry name" value="PGM_Phosphatase"/>
</dbReference>
<protein>
    <recommendedName>
        <fullName evidence="1">Alpha-ribazole phosphatase</fullName>
        <ecNumber evidence="1">3.1.3.73</ecNumber>
    </recommendedName>
</protein>
<dbReference type="Pfam" id="PF00300">
    <property type="entry name" value="His_Phos_1"/>
    <property type="match status" value="1"/>
</dbReference>
<dbReference type="CDD" id="cd07067">
    <property type="entry name" value="HP_PGM_like"/>
    <property type="match status" value="1"/>
</dbReference>